<gene>
    <name evidence="3" type="ORF">GCM10011309_23440</name>
</gene>
<dbReference type="GO" id="GO:0016020">
    <property type="term" value="C:membrane"/>
    <property type="evidence" value="ECO:0007669"/>
    <property type="project" value="InterPro"/>
</dbReference>
<accession>A0A918KQW7</accession>
<dbReference type="PANTHER" id="PTHR33219:SF14">
    <property type="entry name" value="PROTEIN COFACTOR ASSEMBLY OF COMPLEX C SUBUNIT B CCB3, CHLOROPLASTIC-RELATED"/>
    <property type="match status" value="1"/>
</dbReference>
<organism evidence="3 4">
    <name type="scientific">Litorimonas cladophorae</name>
    <dbReference type="NCBI Taxonomy" id="1220491"/>
    <lineage>
        <taxon>Bacteria</taxon>
        <taxon>Pseudomonadati</taxon>
        <taxon>Pseudomonadota</taxon>
        <taxon>Alphaproteobacteria</taxon>
        <taxon>Maricaulales</taxon>
        <taxon>Robiginitomaculaceae</taxon>
    </lineage>
</organism>
<dbReference type="Pfam" id="PF02325">
    <property type="entry name" value="CCB3_YggT"/>
    <property type="match status" value="1"/>
</dbReference>
<keyword evidence="2" id="KW-0812">Transmembrane</keyword>
<protein>
    <recommendedName>
        <fullName evidence="5">YggT family protein</fullName>
    </recommendedName>
</protein>
<dbReference type="Proteomes" id="UP000600865">
    <property type="component" value="Unassembled WGS sequence"/>
</dbReference>
<evidence type="ECO:0008006" key="5">
    <source>
        <dbReference type="Google" id="ProtNLM"/>
    </source>
</evidence>
<keyword evidence="2" id="KW-1133">Transmembrane helix</keyword>
<evidence type="ECO:0000256" key="2">
    <source>
        <dbReference type="SAM" id="Phobius"/>
    </source>
</evidence>
<dbReference type="EMBL" id="BMYV01000002">
    <property type="protein sequence ID" value="GGX72417.1"/>
    <property type="molecule type" value="Genomic_DNA"/>
</dbReference>
<dbReference type="RefSeq" id="WP_189586107.1">
    <property type="nucleotide sequence ID" value="NZ_BMYV01000002.1"/>
</dbReference>
<evidence type="ECO:0000313" key="4">
    <source>
        <dbReference type="Proteomes" id="UP000600865"/>
    </source>
</evidence>
<proteinExistence type="inferred from homology"/>
<reference evidence="3 4" key="1">
    <citation type="journal article" date="2014" name="Int. J. Syst. Evol. Microbiol.">
        <title>Complete genome sequence of Corynebacterium casei LMG S-19264T (=DSM 44701T), isolated from a smear-ripened cheese.</title>
        <authorList>
            <consortium name="US DOE Joint Genome Institute (JGI-PGF)"/>
            <person name="Walter F."/>
            <person name="Albersmeier A."/>
            <person name="Kalinowski J."/>
            <person name="Ruckert C."/>
        </authorList>
    </citation>
    <scope>NUCLEOTIDE SEQUENCE [LARGE SCALE GENOMIC DNA]</scope>
    <source>
        <strain evidence="3 4">KCTC 23968</strain>
    </source>
</reference>
<comment type="similarity">
    <text evidence="1">Belongs to the YggT family.</text>
</comment>
<dbReference type="PANTHER" id="PTHR33219">
    <property type="entry name" value="YLMG HOMOLOG PROTEIN 2, CHLOROPLASTIC"/>
    <property type="match status" value="1"/>
</dbReference>
<comment type="caution">
    <text evidence="3">The sequence shown here is derived from an EMBL/GenBank/DDBJ whole genome shotgun (WGS) entry which is preliminary data.</text>
</comment>
<dbReference type="AlphaFoldDB" id="A0A918KQW7"/>
<keyword evidence="4" id="KW-1185">Reference proteome</keyword>
<dbReference type="InterPro" id="IPR003425">
    <property type="entry name" value="CCB3/YggT"/>
</dbReference>
<keyword evidence="2" id="KW-0472">Membrane</keyword>
<feature type="transmembrane region" description="Helical" evidence="2">
    <location>
        <begin position="7"/>
        <end position="33"/>
    </location>
</feature>
<sequence>MSIAASILSFFVAPILSLILFVFLIYVIMSWLFMLNIVSPNNPTARQVYGLLSSIVEPIVSPFRKIIPPLGNLDLAFFFAAMTLYWISGYVLPRLIATLG</sequence>
<evidence type="ECO:0000256" key="1">
    <source>
        <dbReference type="ARBA" id="ARBA00010894"/>
    </source>
</evidence>
<feature type="transmembrane region" description="Helical" evidence="2">
    <location>
        <begin position="75"/>
        <end position="97"/>
    </location>
</feature>
<evidence type="ECO:0000313" key="3">
    <source>
        <dbReference type="EMBL" id="GGX72417.1"/>
    </source>
</evidence>
<name>A0A918KQW7_9PROT</name>